<protein>
    <submittedName>
        <fullName evidence="1">Uncharacterized protein</fullName>
    </submittedName>
</protein>
<sequence length="177" mass="20115">MRAIPQTTQTLGVQWARSPRREYRPTGLLRRWTPVDVPASRYLDWTVDGEAIGDWFADDDDPRFETTWLNETDRDVKMIEASLRALLGERTRRHREVAFDEGRVALLFCAQCGGLGCGAITADVAFTTNTAEWRDIAREDGAIGGLFPNPPPRTVVFDRSQYEVTIRTLLADWTKRA</sequence>
<evidence type="ECO:0000313" key="1">
    <source>
        <dbReference type="EMBL" id="ROR66784.1"/>
    </source>
</evidence>
<proteinExistence type="predicted"/>
<comment type="caution">
    <text evidence="1">The sequence shown here is derived from an EMBL/GenBank/DDBJ whole genome shotgun (WGS) entry which is preliminary data.</text>
</comment>
<reference evidence="1 2" key="1">
    <citation type="submission" date="2018-11" db="EMBL/GenBank/DDBJ databases">
        <title>Sequencing the genomes of 1000 actinobacteria strains.</title>
        <authorList>
            <person name="Klenk H.-P."/>
        </authorList>
    </citation>
    <scope>NUCLEOTIDE SEQUENCE [LARGE SCALE GENOMIC DNA]</scope>
    <source>
        <strain evidence="1 2">DSM 9580</strain>
    </source>
</reference>
<dbReference type="EMBL" id="RKHJ01000001">
    <property type="protein sequence ID" value="ROR66784.1"/>
    <property type="molecule type" value="Genomic_DNA"/>
</dbReference>
<name>A0A3N2AUT0_9MICO</name>
<dbReference type="Proteomes" id="UP000275456">
    <property type="component" value="Unassembled WGS sequence"/>
</dbReference>
<accession>A0A3N2AUT0</accession>
<dbReference type="RefSeq" id="WP_123697728.1">
    <property type="nucleotide sequence ID" value="NZ_RKHJ01000001.1"/>
</dbReference>
<gene>
    <name evidence="1" type="ORF">EDD26_2179</name>
</gene>
<dbReference type="OrthoDB" id="342114at2"/>
<dbReference type="AlphaFoldDB" id="A0A3N2AUT0"/>
<keyword evidence="2" id="KW-1185">Reference proteome</keyword>
<evidence type="ECO:0000313" key="2">
    <source>
        <dbReference type="Proteomes" id="UP000275456"/>
    </source>
</evidence>
<organism evidence="1 2">
    <name type="scientific">Agrococcus jenensis</name>
    <dbReference type="NCBI Taxonomy" id="46353"/>
    <lineage>
        <taxon>Bacteria</taxon>
        <taxon>Bacillati</taxon>
        <taxon>Actinomycetota</taxon>
        <taxon>Actinomycetes</taxon>
        <taxon>Micrococcales</taxon>
        <taxon>Microbacteriaceae</taxon>
        <taxon>Agrococcus</taxon>
    </lineage>
</organism>